<evidence type="ECO:0000259" key="5">
    <source>
        <dbReference type="Pfam" id="PF05175"/>
    </source>
</evidence>
<protein>
    <submittedName>
        <fullName evidence="7">Methyltransferase</fullName>
    </submittedName>
</protein>
<dbReference type="GO" id="GO:0035657">
    <property type="term" value="C:eRF1 methyltransferase complex"/>
    <property type="evidence" value="ECO:0007669"/>
    <property type="project" value="TreeGrafter"/>
</dbReference>
<dbReference type="Gene3D" id="3.40.50.150">
    <property type="entry name" value="Vaccinia Virus protein VP39"/>
    <property type="match status" value="1"/>
</dbReference>
<keyword evidence="2 7" id="KW-0489">Methyltransferase</keyword>
<dbReference type="PANTHER" id="PTHR45875:SF1">
    <property type="entry name" value="METHYLTRANSFERASE N6AMT1"/>
    <property type="match status" value="1"/>
</dbReference>
<keyword evidence="4" id="KW-0949">S-adenosyl-L-methionine</keyword>
<dbReference type="InterPro" id="IPR007848">
    <property type="entry name" value="Small_mtfrase_dom"/>
</dbReference>
<organism evidence="7 8">
    <name type="scientific">Candidatus Phosphoribacter hodrii</name>
    <dbReference type="NCBI Taxonomy" id="2953743"/>
    <lineage>
        <taxon>Bacteria</taxon>
        <taxon>Bacillati</taxon>
        <taxon>Actinomycetota</taxon>
        <taxon>Actinomycetes</taxon>
        <taxon>Micrococcales</taxon>
        <taxon>Dermatophilaceae</taxon>
        <taxon>Candidatus Phosphoribacter</taxon>
    </lineage>
</organism>
<evidence type="ECO:0000256" key="1">
    <source>
        <dbReference type="ARBA" id="ARBA00006149"/>
    </source>
</evidence>
<dbReference type="CDD" id="cd02440">
    <property type="entry name" value="AdoMet_MTases"/>
    <property type="match status" value="1"/>
</dbReference>
<dbReference type="InterPro" id="IPR055487">
    <property type="entry name" value="DUF7059"/>
</dbReference>
<dbReference type="InterPro" id="IPR052190">
    <property type="entry name" value="Euk-Arch_PrmC-MTase"/>
</dbReference>
<dbReference type="InterPro" id="IPR029063">
    <property type="entry name" value="SAM-dependent_MTases_sf"/>
</dbReference>
<evidence type="ECO:0000256" key="4">
    <source>
        <dbReference type="ARBA" id="ARBA00022691"/>
    </source>
</evidence>
<dbReference type="InterPro" id="IPR002052">
    <property type="entry name" value="DNA_methylase_N6_adenine_CS"/>
</dbReference>
<dbReference type="EMBL" id="JADIXZ010000001">
    <property type="protein sequence ID" value="MBK6299931.1"/>
    <property type="molecule type" value="Genomic_DNA"/>
</dbReference>
<evidence type="ECO:0000313" key="7">
    <source>
        <dbReference type="EMBL" id="MBK6299931.1"/>
    </source>
</evidence>
<comment type="similarity">
    <text evidence="1">Belongs to the eukaryotic/archaeal PrmC-related family.</text>
</comment>
<dbReference type="GO" id="GO:0008170">
    <property type="term" value="F:N-methyltransferase activity"/>
    <property type="evidence" value="ECO:0007669"/>
    <property type="project" value="UniProtKB-ARBA"/>
</dbReference>
<evidence type="ECO:0000313" key="8">
    <source>
        <dbReference type="Proteomes" id="UP000718281"/>
    </source>
</evidence>
<dbReference type="Proteomes" id="UP000718281">
    <property type="component" value="Unassembled WGS sequence"/>
</dbReference>
<proteinExistence type="inferred from homology"/>
<dbReference type="GO" id="GO:0032259">
    <property type="term" value="P:methylation"/>
    <property type="evidence" value="ECO:0007669"/>
    <property type="project" value="UniProtKB-KW"/>
</dbReference>
<reference evidence="7 8" key="1">
    <citation type="submission" date="2020-10" db="EMBL/GenBank/DDBJ databases">
        <title>Connecting structure to function with the recovery of over 1000 high-quality activated sludge metagenome-assembled genomes encoding full-length rRNA genes using long-read sequencing.</title>
        <authorList>
            <person name="Singleton C.M."/>
            <person name="Petriglieri F."/>
            <person name="Kristensen J.M."/>
            <person name="Kirkegaard R.H."/>
            <person name="Michaelsen T.Y."/>
            <person name="Andersen M.H."/>
            <person name="Karst S.M."/>
            <person name="Dueholm M.S."/>
            <person name="Nielsen P.H."/>
            <person name="Albertsen M."/>
        </authorList>
    </citation>
    <scope>NUCLEOTIDE SEQUENCE [LARGE SCALE GENOMIC DNA]</scope>
    <source>
        <strain evidence="7">AalE_18-Q3-R2-46_BAT3C.188</strain>
    </source>
</reference>
<dbReference type="SUPFAM" id="SSF53335">
    <property type="entry name" value="S-adenosyl-L-methionine-dependent methyltransferases"/>
    <property type="match status" value="1"/>
</dbReference>
<dbReference type="PROSITE" id="PS00092">
    <property type="entry name" value="N6_MTASE"/>
    <property type="match status" value="1"/>
</dbReference>
<evidence type="ECO:0000256" key="2">
    <source>
        <dbReference type="ARBA" id="ARBA00022603"/>
    </source>
</evidence>
<dbReference type="AlphaFoldDB" id="A0A935CEF9"/>
<dbReference type="GO" id="GO:0008757">
    <property type="term" value="F:S-adenosylmethionine-dependent methyltransferase activity"/>
    <property type="evidence" value="ECO:0007669"/>
    <property type="project" value="TreeGrafter"/>
</dbReference>
<sequence length="499" mass="53382">MSPTPVPDPDLLPRLRADLTAAAYTVDGVEHTLGPVAAGALHREQRLPADLATRHRPEPAAVLVRLFALGFPVAWDDADRALPTLRADGAVQLGLARAEGADLRSTCDLRPYADESHQWWVASDLSEIATGRPLAETHVLGIGNASTTLAEWTIRRQARRALDLGVGSAVQSLHLATHAEGIVGTDVSERALAFARFNADLNDLAIELRPGSLLDPVAGERFDLIVSNPPFVITPRSAGVPRYEYRDAGLVGDGVVEALVRRVGEHLEPGGVAQFLGNWEIRRGADWRDRWHEWLDGTGLDAWVIQRDVQDPAQYAELWARDAGARSGAPNFDAMYAAWLADFADRHIEGIGFGIITLQRPLGDREPWLDLVEVPGPVAPGVGHAVDAGLRARTAIAEGGTAYLLDTPWSAAPDVTEERHLLPGAEDPSVILARQGGGLRRTVQLDTVAAGLIGVCDGSLTPRVALAAIASLLELDDAHVTEVAVPTLRALVADGFLVA</sequence>
<keyword evidence="3" id="KW-0808">Transferase</keyword>
<feature type="domain" description="DUF7059" evidence="6">
    <location>
        <begin position="21"/>
        <end position="105"/>
    </location>
</feature>
<dbReference type="GO" id="GO:0003676">
    <property type="term" value="F:nucleic acid binding"/>
    <property type="evidence" value="ECO:0007669"/>
    <property type="project" value="InterPro"/>
</dbReference>
<dbReference type="PANTHER" id="PTHR45875">
    <property type="entry name" value="METHYLTRANSFERASE N6AMT1"/>
    <property type="match status" value="1"/>
</dbReference>
<evidence type="ECO:0000259" key="6">
    <source>
        <dbReference type="Pfam" id="PF23186"/>
    </source>
</evidence>
<dbReference type="Pfam" id="PF05175">
    <property type="entry name" value="MTS"/>
    <property type="match status" value="1"/>
</dbReference>
<comment type="caution">
    <text evidence="7">The sequence shown here is derived from an EMBL/GenBank/DDBJ whole genome shotgun (WGS) entry which is preliminary data.</text>
</comment>
<evidence type="ECO:0000256" key="3">
    <source>
        <dbReference type="ARBA" id="ARBA00022679"/>
    </source>
</evidence>
<accession>A0A935CEF9</accession>
<name>A0A935CEF9_9MICO</name>
<feature type="domain" description="Methyltransferase small" evidence="5">
    <location>
        <begin position="144"/>
        <end position="233"/>
    </location>
</feature>
<gene>
    <name evidence="7" type="ORF">IPF40_02370</name>
</gene>
<dbReference type="Pfam" id="PF23186">
    <property type="entry name" value="DUF7059"/>
    <property type="match status" value="1"/>
</dbReference>
<dbReference type="GO" id="GO:0008276">
    <property type="term" value="F:protein methyltransferase activity"/>
    <property type="evidence" value="ECO:0007669"/>
    <property type="project" value="TreeGrafter"/>
</dbReference>